<keyword evidence="2" id="KW-0732">Signal</keyword>
<feature type="signal peptide" evidence="2">
    <location>
        <begin position="1"/>
        <end position="26"/>
    </location>
</feature>
<organism evidence="3 4">
    <name type="scientific">Leishmania enriettii</name>
    <dbReference type="NCBI Taxonomy" id="5663"/>
    <lineage>
        <taxon>Eukaryota</taxon>
        <taxon>Discoba</taxon>
        <taxon>Euglenozoa</taxon>
        <taxon>Kinetoplastea</taxon>
        <taxon>Metakinetoplastina</taxon>
        <taxon>Trypanosomatida</taxon>
        <taxon>Trypanosomatidae</taxon>
        <taxon>Leishmaniinae</taxon>
        <taxon>Leishmania</taxon>
    </lineage>
</organism>
<dbReference type="GeneID" id="94175425"/>
<evidence type="ECO:0000256" key="1">
    <source>
        <dbReference type="SAM" id="MobiDB-lite"/>
    </source>
</evidence>
<feature type="region of interest" description="Disordered" evidence="1">
    <location>
        <begin position="39"/>
        <end position="92"/>
    </location>
</feature>
<evidence type="ECO:0000313" key="3">
    <source>
        <dbReference type="EMBL" id="KAG5483619.1"/>
    </source>
</evidence>
<proteinExistence type="predicted"/>
<evidence type="ECO:0008006" key="5">
    <source>
        <dbReference type="Google" id="ProtNLM"/>
    </source>
</evidence>
<sequence length="156" mass="16439">MASCGECLGCRASVLFFAFRITVVLPTSGWGGVKEHAGIRSGPCQKEPAPALADGGPFRRAQAPDGHHSTPRHAAKRRAPGPRVGRKGAVPTQPCAGAGARFGVVQWRAGGGNRMGAWLARCPPHRWRRGAPTLAGVSCHGGVRLDLVPGIRREIR</sequence>
<dbReference type="EMBL" id="JAFHKP010000012">
    <property type="protein sequence ID" value="KAG5483619.1"/>
    <property type="molecule type" value="Genomic_DNA"/>
</dbReference>
<dbReference type="KEGG" id="lenr:94175425"/>
<comment type="caution">
    <text evidence="3">The sequence shown here is derived from an EMBL/GenBank/DDBJ whole genome shotgun (WGS) entry which is preliminary data.</text>
</comment>
<accession>A0A836KQ95</accession>
<evidence type="ECO:0000256" key="2">
    <source>
        <dbReference type="SAM" id="SignalP"/>
    </source>
</evidence>
<keyword evidence="4" id="KW-1185">Reference proteome</keyword>
<evidence type="ECO:0000313" key="4">
    <source>
        <dbReference type="Proteomes" id="UP000674179"/>
    </source>
</evidence>
<feature type="compositionally biased region" description="Basic residues" evidence="1">
    <location>
        <begin position="69"/>
        <end position="86"/>
    </location>
</feature>
<dbReference type="Proteomes" id="UP000674179">
    <property type="component" value="Chromosome 12"/>
</dbReference>
<dbReference type="RefSeq" id="XP_067694836.1">
    <property type="nucleotide sequence ID" value="XM_067839915.1"/>
</dbReference>
<protein>
    <recommendedName>
        <fullName evidence="5">Secreted protein</fullName>
    </recommendedName>
</protein>
<feature type="chain" id="PRO_5032528113" description="Secreted protein" evidence="2">
    <location>
        <begin position="27"/>
        <end position="156"/>
    </location>
</feature>
<name>A0A836KQ95_LEIEN</name>
<dbReference type="AlphaFoldDB" id="A0A836KQ95"/>
<gene>
    <name evidence="3" type="ORF">CUR178_08286</name>
</gene>
<reference evidence="3 4" key="1">
    <citation type="submission" date="2021-02" db="EMBL/GenBank/DDBJ databases">
        <title>Leishmania (Mundinia) enrietti genome sequencing and assembly.</title>
        <authorList>
            <person name="Almutairi H."/>
            <person name="Gatherer D."/>
        </authorList>
    </citation>
    <scope>NUCLEOTIDE SEQUENCE [LARGE SCALE GENOMIC DNA]</scope>
    <source>
        <strain evidence="3">CUR178</strain>
    </source>
</reference>